<accession>A0A8J4HA29</accession>
<dbReference type="AlphaFoldDB" id="A0A8J4HA29"/>
<dbReference type="EMBL" id="DTQM01000149">
    <property type="protein sequence ID" value="HGC43059.1"/>
    <property type="molecule type" value="Genomic_DNA"/>
</dbReference>
<proteinExistence type="predicted"/>
<dbReference type="InterPro" id="IPR017495">
    <property type="entry name" value="PuhC"/>
</dbReference>
<evidence type="ECO:0000313" key="2">
    <source>
        <dbReference type="EMBL" id="HGC43059.1"/>
    </source>
</evidence>
<organism evidence="2">
    <name type="scientific">Acidicaldus sp</name>
    <dbReference type="NCBI Taxonomy" id="1872105"/>
    <lineage>
        <taxon>Bacteria</taxon>
        <taxon>Pseudomonadati</taxon>
        <taxon>Pseudomonadota</taxon>
        <taxon>Alphaproteobacteria</taxon>
        <taxon>Acetobacterales</taxon>
        <taxon>Acetobacteraceae</taxon>
        <taxon>Acidicaldus</taxon>
    </lineage>
</organism>
<reference evidence="2" key="1">
    <citation type="journal article" date="2020" name="mSystems">
        <title>Genome- and Community-Level Interaction Insights into Carbon Utilization and Element Cycling Functions of Hydrothermarchaeota in Hydrothermal Sediment.</title>
        <authorList>
            <person name="Zhou Z."/>
            <person name="Liu Y."/>
            <person name="Xu W."/>
            <person name="Pan J."/>
            <person name="Luo Z.H."/>
            <person name="Li M."/>
        </authorList>
    </citation>
    <scope>NUCLEOTIDE SEQUENCE</scope>
    <source>
        <strain evidence="2">SpSt-997</strain>
    </source>
</reference>
<gene>
    <name evidence="2" type="ORF">ENY07_07555</name>
</gene>
<name>A0A8J4HA29_9PROT</name>
<evidence type="ECO:0000256" key="1">
    <source>
        <dbReference type="SAM" id="Phobius"/>
    </source>
</evidence>
<protein>
    <submittedName>
        <fullName evidence="2">Photosynthetic complex assembly protein</fullName>
    </submittedName>
</protein>
<sequence>MTMPAKTPLFPPIPLASVGIVLAATIGFALFGRLNGLAASPPGEPIERTALIRFADRPDGAITVSGASDGRLIVVIAPRSDDFLRATIHSLAYGRELSHLGPDLPFRLTMWRSGRFTLEDPATGWHIDLEAFGATNAAAFVPLLGEGRTS</sequence>
<keyword evidence="1" id="KW-0812">Transmembrane</keyword>
<comment type="caution">
    <text evidence="2">The sequence shown here is derived from an EMBL/GenBank/DDBJ whole genome shotgun (WGS) entry which is preliminary data.</text>
</comment>
<feature type="transmembrane region" description="Helical" evidence="1">
    <location>
        <begin position="12"/>
        <end position="31"/>
    </location>
</feature>
<keyword evidence="1" id="KW-1133">Transmembrane helix</keyword>
<keyword evidence="1" id="KW-0472">Membrane</keyword>
<dbReference type="NCBIfam" id="TIGR03054">
    <property type="entry name" value="photo_alph_chp1"/>
    <property type="match status" value="1"/>
</dbReference>